<keyword evidence="1" id="KW-1133">Transmembrane helix</keyword>
<proteinExistence type="predicted"/>
<comment type="caution">
    <text evidence="2">The sequence shown here is derived from an EMBL/GenBank/DDBJ whole genome shotgun (WGS) entry which is preliminary data.</text>
</comment>
<feature type="transmembrane region" description="Helical" evidence="1">
    <location>
        <begin position="20"/>
        <end position="46"/>
    </location>
</feature>
<keyword evidence="3" id="KW-1185">Reference proteome</keyword>
<evidence type="ECO:0000256" key="1">
    <source>
        <dbReference type="SAM" id="Phobius"/>
    </source>
</evidence>
<dbReference type="RefSeq" id="WP_053584786.1">
    <property type="nucleotide sequence ID" value="NZ_LGRV01000004.1"/>
</dbReference>
<feature type="transmembrane region" description="Helical" evidence="1">
    <location>
        <begin position="120"/>
        <end position="139"/>
    </location>
</feature>
<accession>A0ABR5JXZ1</accession>
<evidence type="ECO:0000313" key="3">
    <source>
        <dbReference type="Proteomes" id="UP000050668"/>
    </source>
</evidence>
<organism evidence="2 3">
    <name type="scientific">Lysinibacillus contaminans</name>
    <dbReference type="NCBI Taxonomy" id="1293441"/>
    <lineage>
        <taxon>Bacteria</taxon>
        <taxon>Bacillati</taxon>
        <taxon>Bacillota</taxon>
        <taxon>Bacilli</taxon>
        <taxon>Bacillales</taxon>
        <taxon>Bacillaceae</taxon>
        <taxon>Lysinibacillus</taxon>
    </lineage>
</organism>
<feature type="transmembrane region" description="Helical" evidence="1">
    <location>
        <begin position="151"/>
        <end position="168"/>
    </location>
</feature>
<gene>
    <name evidence="2" type="ORF">AEA09_15065</name>
</gene>
<sequence>MMKDPYDCLSGGLAFVFIDLHINGALFDILPDFIGFAFLVYGIHLLPSFHNLKRWSKSFAIILTVMSFGVEVDKWLETQLFGEIGVQLMQFLLIVFMYYVFQLLLHIHENKQLESKTFKTYQKFMPLMLCGFVIQSFVINTEPAVYENLHILGAALQLIAFILFSMYCRAGTKHFKETAESTLRY</sequence>
<keyword evidence="1" id="KW-0472">Membrane</keyword>
<dbReference type="EMBL" id="LGRV01000004">
    <property type="protein sequence ID" value="KOS67167.1"/>
    <property type="molecule type" value="Genomic_DNA"/>
</dbReference>
<feature type="transmembrane region" description="Helical" evidence="1">
    <location>
        <begin position="58"/>
        <end position="76"/>
    </location>
</feature>
<keyword evidence="1" id="KW-0812">Transmembrane</keyword>
<feature type="transmembrane region" description="Helical" evidence="1">
    <location>
        <begin position="88"/>
        <end position="108"/>
    </location>
</feature>
<name>A0ABR5JXZ1_9BACI</name>
<reference evidence="3" key="1">
    <citation type="submission" date="2015-07" db="EMBL/GenBank/DDBJ databases">
        <title>Fjat-14205 dsm 2895.</title>
        <authorList>
            <person name="Liu B."/>
            <person name="Wang J."/>
            <person name="Zhu Y."/>
            <person name="Liu G."/>
            <person name="Chen Q."/>
            <person name="Chen Z."/>
            <person name="Lan J."/>
            <person name="Che J."/>
            <person name="Ge C."/>
            <person name="Shi H."/>
            <person name="Pan Z."/>
            <person name="Liu X."/>
        </authorList>
    </citation>
    <scope>NUCLEOTIDE SEQUENCE [LARGE SCALE GENOMIC DNA]</scope>
    <source>
        <strain evidence="3">DSM 25560</strain>
    </source>
</reference>
<evidence type="ECO:0000313" key="2">
    <source>
        <dbReference type="EMBL" id="KOS67167.1"/>
    </source>
</evidence>
<dbReference type="Proteomes" id="UP000050668">
    <property type="component" value="Unassembled WGS sequence"/>
</dbReference>
<protein>
    <submittedName>
        <fullName evidence="2">Uncharacterized protein</fullName>
    </submittedName>
</protein>